<evidence type="ECO:0000313" key="2">
    <source>
        <dbReference type="EMBL" id="GAA0859078.1"/>
    </source>
</evidence>
<accession>A0ABN1LQM1</accession>
<gene>
    <name evidence="2" type="ORF">GCM10009114_31170</name>
</gene>
<sequence length="245" mass="27489">MKKTLLSSVVLCALSTNVFAKETPPFTLDGEFGLIVTTGNTETTSVKGKLSAHQELEKWSNDFIFDAIYQKNQVTENDAEVEKTTAQKWLVSGQGNYKLENPDHRLFIYGSYVDDRFNSYQYQSTIAVGWNQKLWDDESSSFEYSVGPGYSYAKFKDGRKVNGLIVRGALDYKWKISDTATFKQLLSTEVGQDNTKSISETSLSAKLNDSLSMKFAVLMTHNSDVQGNDENLDTVTSATIVYTFF</sequence>
<dbReference type="EMBL" id="BAAAFD010000010">
    <property type="protein sequence ID" value="GAA0859078.1"/>
    <property type="molecule type" value="Genomic_DNA"/>
</dbReference>
<keyword evidence="1" id="KW-0732">Signal</keyword>
<feature type="chain" id="PRO_5045159460" evidence="1">
    <location>
        <begin position="21"/>
        <end position="245"/>
    </location>
</feature>
<dbReference type="Pfam" id="PF04338">
    <property type="entry name" value="DUF481"/>
    <property type="match status" value="1"/>
</dbReference>
<keyword evidence="3" id="KW-1185">Reference proteome</keyword>
<proteinExistence type="predicted"/>
<reference evidence="2 3" key="1">
    <citation type="journal article" date="2019" name="Int. J. Syst. Evol. Microbiol.">
        <title>The Global Catalogue of Microorganisms (GCM) 10K type strain sequencing project: providing services to taxonomists for standard genome sequencing and annotation.</title>
        <authorList>
            <consortium name="The Broad Institute Genomics Platform"/>
            <consortium name="The Broad Institute Genome Sequencing Center for Infectious Disease"/>
            <person name="Wu L."/>
            <person name="Ma J."/>
        </authorList>
    </citation>
    <scope>NUCLEOTIDE SEQUENCE [LARGE SCALE GENOMIC DNA]</scope>
    <source>
        <strain evidence="2 3">JCM 15896</strain>
    </source>
</reference>
<dbReference type="Proteomes" id="UP001500359">
    <property type="component" value="Unassembled WGS sequence"/>
</dbReference>
<evidence type="ECO:0000256" key="1">
    <source>
        <dbReference type="SAM" id="SignalP"/>
    </source>
</evidence>
<name>A0ABN1LQM1_9ALTE</name>
<dbReference type="InterPro" id="IPR007433">
    <property type="entry name" value="DUF481"/>
</dbReference>
<protein>
    <submittedName>
        <fullName evidence="2">DUF481 domain-containing protein</fullName>
    </submittedName>
</protein>
<evidence type="ECO:0000313" key="3">
    <source>
        <dbReference type="Proteomes" id="UP001500359"/>
    </source>
</evidence>
<dbReference type="RefSeq" id="WP_343861629.1">
    <property type="nucleotide sequence ID" value="NZ_BAAAFD010000010.1"/>
</dbReference>
<comment type="caution">
    <text evidence="2">The sequence shown here is derived from an EMBL/GenBank/DDBJ whole genome shotgun (WGS) entry which is preliminary data.</text>
</comment>
<organism evidence="2 3">
    <name type="scientific">Aliiglaciecola litoralis</name>
    <dbReference type="NCBI Taxonomy" id="582857"/>
    <lineage>
        <taxon>Bacteria</taxon>
        <taxon>Pseudomonadati</taxon>
        <taxon>Pseudomonadota</taxon>
        <taxon>Gammaproteobacteria</taxon>
        <taxon>Alteromonadales</taxon>
        <taxon>Alteromonadaceae</taxon>
        <taxon>Aliiglaciecola</taxon>
    </lineage>
</organism>
<feature type="signal peptide" evidence="1">
    <location>
        <begin position="1"/>
        <end position="20"/>
    </location>
</feature>